<proteinExistence type="predicted"/>
<dbReference type="PhylomeDB" id="E9HK82"/>
<accession>E9HK82</accession>
<organism evidence="1 2">
    <name type="scientific">Daphnia pulex</name>
    <name type="common">Water flea</name>
    <dbReference type="NCBI Taxonomy" id="6669"/>
    <lineage>
        <taxon>Eukaryota</taxon>
        <taxon>Metazoa</taxon>
        <taxon>Ecdysozoa</taxon>
        <taxon>Arthropoda</taxon>
        <taxon>Crustacea</taxon>
        <taxon>Branchiopoda</taxon>
        <taxon>Diplostraca</taxon>
        <taxon>Cladocera</taxon>
        <taxon>Anomopoda</taxon>
        <taxon>Daphniidae</taxon>
        <taxon>Daphnia</taxon>
    </lineage>
</organism>
<sequence length="265" mass="29551">MSHLLTPAVSSRSLLHPPNFNLKTGRPVCISFTLEGRGKHCTQPQQRQPKEGKAINYGVFLLLGVESLTVGSTTGVPMSPGPTHPQERPICMSFTLEGRGDHYFGSTTGLLMSSGHGGDQATAAKEYYTTPPPYYATKSTCATSTNNTKARQVLHHQCSRVQLEITLPRYYLAQAYNTAAAPSYYVELKYYTKVAVNYTTTYATPSYYDEAPNYYTEEATCYTSTYSAPVYYTEESKYYSAPSYYQTEAPVCHTKATEYYTTTKR</sequence>
<protein>
    <submittedName>
        <fullName evidence="1">Uncharacterized protein</fullName>
    </submittedName>
</protein>
<dbReference type="Proteomes" id="UP000000305">
    <property type="component" value="Unassembled WGS sequence"/>
</dbReference>
<name>E9HK82_DAPPU</name>
<dbReference type="KEGG" id="dpx:DAPPUDRAFT_260964"/>
<evidence type="ECO:0000313" key="1">
    <source>
        <dbReference type="EMBL" id="EFX67878.1"/>
    </source>
</evidence>
<dbReference type="AlphaFoldDB" id="E9HK82"/>
<evidence type="ECO:0000313" key="2">
    <source>
        <dbReference type="Proteomes" id="UP000000305"/>
    </source>
</evidence>
<dbReference type="PANTHER" id="PTHR23263:SF124">
    <property type="entry name" value="SMALL PROLINE-RICH PROTEIN 3"/>
    <property type="match status" value="1"/>
</dbReference>
<dbReference type="OrthoDB" id="6379388at2759"/>
<keyword evidence="2" id="KW-1185">Reference proteome</keyword>
<dbReference type="EMBL" id="GL732667">
    <property type="protein sequence ID" value="EFX67878.1"/>
    <property type="molecule type" value="Genomic_DNA"/>
</dbReference>
<reference evidence="1 2" key="1">
    <citation type="journal article" date="2011" name="Science">
        <title>The ecoresponsive genome of Daphnia pulex.</title>
        <authorList>
            <person name="Colbourne J.K."/>
            <person name="Pfrender M.E."/>
            <person name="Gilbert D."/>
            <person name="Thomas W.K."/>
            <person name="Tucker A."/>
            <person name="Oakley T.H."/>
            <person name="Tokishita S."/>
            <person name="Aerts A."/>
            <person name="Arnold G.J."/>
            <person name="Basu M.K."/>
            <person name="Bauer D.J."/>
            <person name="Caceres C.E."/>
            <person name="Carmel L."/>
            <person name="Casola C."/>
            <person name="Choi J.H."/>
            <person name="Detter J.C."/>
            <person name="Dong Q."/>
            <person name="Dusheyko S."/>
            <person name="Eads B.D."/>
            <person name="Frohlich T."/>
            <person name="Geiler-Samerotte K.A."/>
            <person name="Gerlach D."/>
            <person name="Hatcher P."/>
            <person name="Jogdeo S."/>
            <person name="Krijgsveld J."/>
            <person name="Kriventseva E.V."/>
            <person name="Kultz D."/>
            <person name="Laforsch C."/>
            <person name="Lindquist E."/>
            <person name="Lopez J."/>
            <person name="Manak J.R."/>
            <person name="Muller J."/>
            <person name="Pangilinan J."/>
            <person name="Patwardhan R.P."/>
            <person name="Pitluck S."/>
            <person name="Pritham E.J."/>
            <person name="Rechtsteiner A."/>
            <person name="Rho M."/>
            <person name="Rogozin I.B."/>
            <person name="Sakarya O."/>
            <person name="Salamov A."/>
            <person name="Schaack S."/>
            <person name="Shapiro H."/>
            <person name="Shiga Y."/>
            <person name="Skalitzky C."/>
            <person name="Smith Z."/>
            <person name="Souvorov A."/>
            <person name="Sung W."/>
            <person name="Tang Z."/>
            <person name="Tsuchiya D."/>
            <person name="Tu H."/>
            <person name="Vos H."/>
            <person name="Wang M."/>
            <person name="Wolf Y.I."/>
            <person name="Yamagata H."/>
            <person name="Yamada T."/>
            <person name="Ye Y."/>
            <person name="Shaw J.R."/>
            <person name="Andrews J."/>
            <person name="Crease T.J."/>
            <person name="Tang H."/>
            <person name="Lucas S.M."/>
            <person name="Robertson H.M."/>
            <person name="Bork P."/>
            <person name="Koonin E.V."/>
            <person name="Zdobnov E.M."/>
            <person name="Grigoriev I.V."/>
            <person name="Lynch M."/>
            <person name="Boore J.L."/>
        </authorList>
    </citation>
    <scope>NUCLEOTIDE SEQUENCE [LARGE SCALE GENOMIC DNA]</scope>
</reference>
<dbReference type="PANTHER" id="PTHR23263">
    <property type="entry name" value="SMALL PROLINE-RICH PROTEIN"/>
    <property type="match status" value="1"/>
</dbReference>
<gene>
    <name evidence="1" type="ORF">DAPPUDRAFT_260964</name>
</gene>
<dbReference type="HOGENOM" id="CLU_877893_0_0_1"/>
<dbReference type="InParanoid" id="E9HK82"/>